<sequence length="264" mass="29631">MDRFDVLRKSISAALMMLALGLLYLQIFAYQRFKRLSQDNSIRTLYLDIPRGKILDRNGIVLAEDKLGFNLAFVPFDLDKDRGKYAEILSPILDMSQAEVRKKMSEKFANPFEPHLLFHGLSQEQIHQIEEDLHQLKGAYIQAGLIRHYPLGMMAASIIGYLGEVNREELPVLKNEGVRSGDLLGRSGIEKMFDVLLRGQRGGTQVEVNARGQQLRILGQKESRPGHTIVLTIDVRLQKAAFEKFGDRSGAVVVLSPSTGEVLA</sequence>
<reference evidence="9 10" key="1">
    <citation type="submission" date="2017-09" db="EMBL/GenBank/DDBJ databases">
        <title>Depth-based differentiation of microbial function through sediment-hosted aquifers and enrichment of novel symbionts in the deep terrestrial subsurface.</title>
        <authorList>
            <person name="Probst A.J."/>
            <person name="Ladd B."/>
            <person name="Jarett J.K."/>
            <person name="Geller-Mcgrath D.E."/>
            <person name="Sieber C.M."/>
            <person name="Emerson J.B."/>
            <person name="Anantharaman K."/>
            <person name="Thomas B.C."/>
            <person name="Malmstrom R."/>
            <person name="Stieglmeier M."/>
            <person name="Klingl A."/>
            <person name="Woyke T."/>
            <person name="Ryan C.M."/>
            <person name="Banfield J.F."/>
        </authorList>
    </citation>
    <scope>NUCLEOTIDE SEQUENCE [LARGE SCALE GENOMIC DNA]</scope>
    <source>
        <strain evidence="9">CG23_combo_of_CG06-09_8_20_14_all_48_7</strain>
    </source>
</reference>
<keyword evidence="4" id="KW-0732">Signal</keyword>
<comment type="catalytic activity">
    <reaction evidence="1">
        <text>a beta-lactam + H2O = a substituted beta-amino acid</text>
        <dbReference type="Rhea" id="RHEA:20401"/>
        <dbReference type="ChEBI" id="CHEBI:15377"/>
        <dbReference type="ChEBI" id="CHEBI:35627"/>
        <dbReference type="ChEBI" id="CHEBI:140347"/>
        <dbReference type="EC" id="3.5.2.6"/>
    </reaction>
</comment>
<feature type="domain" description="Penicillin-binding protein dimerisation" evidence="8">
    <location>
        <begin position="50"/>
        <end position="216"/>
    </location>
</feature>
<dbReference type="EMBL" id="PCRF01000258">
    <property type="protein sequence ID" value="PIP15660.1"/>
    <property type="molecule type" value="Genomic_DNA"/>
</dbReference>
<dbReference type="Pfam" id="PF03717">
    <property type="entry name" value="PBP_dimer"/>
    <property type="match status" value="1"/>
</dbReference>
<keyword evidence="7" id="KW-1133">Transmembrane helix</keyword>
<dbReference type="SUPFAM" id="SSF56601">
    <property type="entry name" value="beta-lactamase/transpeptidase-like"/>
    <property type="match status" value="1"/>
</dbReference>
<dbReference type="InterPro" id="IPR036138">
    <property type="entry name" value="PBP_dimer_sf"/>
</dbReference>
<evidence type="ECO:0000259" key="8">
    <source>
        <dbReference type="Pfam" id="PF03717"/>
    </source>
</evidence>
<keyword evidence="7" id="KW-0472">Membrane</keyword>
<feature type="non-terminal residue" evidence="9">
    <location>
        <position position="264"/>
    </location>
</feature>
<protein>
    <recommendedName>
        <fullName evidence="3">beta-lactamase</fullName>
        <ecNumber evidence="3">3.5.2.6</ecNumber>
    </recommendedName>
</protein>
<dbReference type="InterPro" id="IPR050515">
    <property type="entry name" value="Beta-lactam/transpept"/>
</dbReference>
<dbReference type="GO" id="GO:0046677">
    <property type="term" value="P:response to antibiotic"/>
    <property type="evidence" value="ECO:0007669"/>
    <property type="project" value="UniProtKB-KW"/>
</dbReference>
<evidence type="ECO:0000313" key="10">
    <source>
        <dbReference type="Proteomes" id="UP000230392"/>
    </source>
</evidence>
<dbReference type="Gene3D" id="3.40.710.10">
    <property type="entry name" value="DD-peptidase/beta-lactamase superfamily"/>
    <property type="match status" value="1"/>
</dbReference>
<dbReference type="PANTHER" id="PTHR30627:SF6">
    <property type="entry name" value="BETA-LACTAMASE YBXI-RELATED"/>
    <property type="match status" value="1"/>
</dbReference>
<dbReference type="SUPFAM" id="SSF56519">
    <property type="entry name" value="Penicillin binding protein dimerisation domain"/>
    <property type="match status" value="1"/>
</dbReference>
<evidence type="ECO:0000256" key="1">
    <source>
        <dbReference type="ARBA" id="ARBA00001526"/>
    </source>
</evidence>
<dbReference type="Gene3D" id="3.30.1390.30">
    <property type="entry name" value="Penicillin-binding protein 2a, domain 3"/>
    <property type="match status" value="1"/>
</dbReference>
<accession>A0A2G9Y8Y6</accession>
<evidence type="ECO:0000313" key="9">
    <source>
        <dbReference type="EMBL" id="PIP15660.1"/>
    </source>
</evidence>
<organism evidence="9 10">
    <name type="scientific">bacterium (Candidatus Ratteibacteria) CG23_combo_of_CG06-09_8_20_14_all_48_7</name>
    <dbReference type="NCBI Taxonomy" id="2014292"/>
    <lineage>
        <taxon>Bacteria</taxon>
        <taxon>Candidatus Ratteibacteria</taxon>
    </lineage>
</organism>
<evidence type="ECO:0000256" key="6">
    <source>
        <dbReference type="ARBA" id="ARBA00023251"/>
    </source>
</evidence>
<evidence type="ECO:0000256" key="5">
    <source>
        <dbReference type="ARBA" id="ARBA00022801"/>
    </source>
</evidence>
<dbReference type="InterPro" id="IPR005311">
    <property type="entry name" value="PBP_dimer"/>
</dbReference>
<keyword evidence="6" id="KW-0046">Antibiotic resistance</keyword>
<keyword evidence="5" id="KW-0378">Hydrolase</keyword>
<name>A0A2G9Y8Y6_9BACT</name>
<dbReference type="GO" id="GO:0071555">
    <property type="term" value="P:cell wall organization"/>
    <property type="evidence" value="ECO:0007669"/>
    <property type="project" value="TreeGrafter"/>
</dbReference>
<gene>
    <name evidence="9" type="ORF">COX46_05315</name>
</gene>
<dbReference type="PANTHER" id="PTHR30627">
    <property type="entry name" value="PEPTIDOGLYCAN D,D-TRANSPEPTIDASE"/>
    <property type="match status" value="1"/>
</dbReference>
<keyword evidence="7" id="KW-0812">Transmembrane</keyword>
<comment type="caution">
    <text evidence="9">The sequence shown here is derived from an EMBL/GenBank/DDBJ whole genome shotgun (WGS) entry which is preliminary data.</text>
</comment>
<comment type="similarity">
    <text evidence="2">Belongs to the class-D beta-lactamase family.</text>
</comment>
<dbReference type="GO" id="GO:0005886">
    <property type="term" value="C:plasma membrane"/>
    <property type="evidence" value="ECO:0007669"/>
    <property type="project" value="TreeGrafter"/>
</dbReference>
<dbReference type="EC" id="3.5.2.6" evidence="3"/>
<dbReference type="AlphaFoldDB" id="A0A2G9Y8Y6"/>
<proteinExistence type="inferred from homology"/>
<dbReference type="GO" id="GO:0008658">
    <property type="term" value="F:penicillin binding"/>
    <property type="evidence" value="ECO:0007669"/>
    <property type="project" value="InterPro"/>
</dbReference>
<feature type="transmembrane region" description="Helical" evidence="7">
    <location>
        <begin position="12"/>
        <end position="30"/>
    </location>
</feature>
<dbReference type="GO" id="GO:0008800">
    <property type="term" value="F:beta-lactamase activity"/>
    <property type="evidence" value="ECO:0007669"/>
    <property type="project" value="UniProtKB-EC"/>
</dbReference>
<evidence type="ECO:0000256" key="7">
    <source>
        <dbReference type="SAM" id="Phobius"/>
    </source>
</evidence>
<evidence type="ECO:0000256" key="2">
    <source>
        <dbReference type="ARBA" id="ARBA00007898"/>
    </source>
</evidence>
<evidence type="ECO:0000256" key="4">
    <source>
        <dbReference type="ARBA" id="ARBA00022729"/>
    </source>
</evidence>
<dbReference type="InterPro" id="IPR012338">
    <property type="entry name" value="Beta-lactam/transpept-like"/>
</dbReference>
<dbReference type="Proteomes" id="UP000230392">
    <property type="component" value="Unassembled WGS sequence"/>
</dbReference>
<dbReference type="Gene3D" id="3.90.1310.10">
    <property type="entry name" value="Penicillin-binding protein 2a (Domain 2)"/>
    <property type="match status" value="1"/>
</dbReference>
<evidence type="ECO:0000256" key="3">
    <source>
        <dbReference type="ARBA" id="ARBA00012865"/>
    </source>
</evidence>